<sequence>MTTALHLPEKPHHTRPRPRDLVRALGPRQLADGLIALLFSATGPVALIMAAGHQGGMSGAEISSWIFGVFFCNGILTVLASWIYRTPLAFFWTIPGTVIVGSSLGHLSLSEVVGAYLITGVLITVLGISGLAKWFMELLPLPIVMAMVAGVFLSFGLDLIHSLWDAPLLTVPMAIAFAVLVALPRLGSKVPPVLAAMVVGIVAVTAAGQWNAGDPTLGVLATPMLHAPEFTFRAAAELVLPLAITVIVVQNGQGVAVLRGTGHHPPVTASAIASGVWSVIVAPLGAVSSCLTGPTNALIVAGKPEDRHWAAAIVTGAGAIVVGILAPAFVGVILRTPAEYLAALAGLAMLVPLCGAFATAFSKVGWFGPLACFLVTVADQSLFGIGAPFWGVIVGLAVWALIDRRNDDD</sequence>
<protein>
    <submittedName>
        <fullName evidence="2">Inner membrane protein YdcO</fullName>
    </submittedName>
</protein>
<reference evidence="2 3" key="1">
    <citation type="submission" date="2016-06" db="EMBL/GenBank/DDBJ databases">
        <title>Complete genome sequence of a saline-alkali tolerant type strain Dietzia timorensis ID05-A0528T.</title>
        <authorList>
            <person name="Wu X."/>
        </authorList>
    </citation>
    <scope>NUCLEOTIDE SEQUENCE [LARGE SCALE GENOMIC DNA]</scope>
    <source>
        <strain evidence="2 3">ID05-A0528</strain>
    </source>
</reference>
<feature type="transmembrane region" description="Helical" evidence="1">
    <location>
        <begin position="230"/>
        <end position="249"/>
    </location>
</feature>
<feature type="transmembrane region" description="Helical" evidence="1">
    <location>
        <begin position="190"/>
        <end position="210"/>
    </location>
</feature>
<organism evidence="2 3">
    <name type="scientific">Dietzia timorensis</name>
    <dbReference type="NCBI Taxonomy" id="499555"/>
    <lineage>
        <taxon>Bacteria</taxon>
        <taxon>Bacillati</taxon>
        <taxon>Actinomycetota</taxon>
        <taxon>Actinomycetes</taxon>
        <taxon>Mycobacteriales</taxon>
        <taxon>Dietziaceae</taxon>
        <taxon>Dietzia</taxon>
    </lineage>
</organism>
<proteinExistence type="predicted"/>
<dbReference type="STRING" id="499555.BJL86_1200"/>
<name>A0A173LI83_9ACTN</name>
<dbReference type="EMBL" id="CP015961">
    <property type="protein sequence ID" value="ANI91985.1"/>
    <property type="molecule type" value="Genomic_DNA"/>
</dbReference>
<dbReference type="Pfam" id="PF03594">
    <property type="entry name" value="BenE"/>
    <property type="match status" value="1"/>
</dbReference>
<keyword evidence="1" id="KW-0472">Membrane</keyword>
<feature type="transmembrane region" description="Helical" evidence="1">
    <location>
        <begin position="309"/>
        <end position="334"/>
    </location>
</feature>
<feature type="transmembrane region" description="Helical" evidence="1">
    <location>
        <begin position="138"/>
        <end position="157"/>
    </location>
</feature>
<accession>A0A173LI83</accession>
<evidence type="ECO:0000313" key="2">
    <source>
        <dbReference type="EMBL" id="ANI91985.1"/>
    </source>
</evidence>
<evidence type="ECO:0000256" key="1">
    <source>
        <dbReference type="SAM" id="Phobius"/>
    </source>
</evidence>
<feature type="transmembrane region" description="Helical" evidence="1">
    <location>
        <begin position="89"/>
        <end position="107"/>
    </location>
</feature>
<gene>
    <name evidence="2" type="ORF">BJL86_1200</name>
</gene>
<dbReference type="GO" id="GO:0005886">
    <property type="term" value="C:plasma membrane"/>
    <property type="evidence" value="ECO:0007669"/>
    <property type="project" value="TreeGrafter"/>
</dbReference>
<dbReference type="PANTHER" id="PTHR30199:SF0">
    <property type="entry name" value="INNER MEMBRANE PROTEIN YDCO"/>
    <property type="match status" value="1"/>
</dbReference>
<dbReference type="PANTHER" id="PTHR30199">
    <property type="entry name" value="MFS FAMILY TRANSPORTER, PREDICTED SUBSTRATE BENZOATE"/>
    <property type="match status" value="1"/>
</dbReference>
<dbReference type="GO" id="GO:0042925">
    <property type="term" value="F:benzoate transmembrane transporter activity"/>
    <property type="evidence" value="ECO:0007669"/>
    <property type="project" value="InterPro"/>
</dbReference>
<dbReference type="OrthoDB" id="9813854at2"/>
<evidence type="ECO:0000313" key="3">
    <source>
        <dbReference type="Proteomes" id="UP000186104"/>
    </source>
</evidence>
<keyword evidence="1" id="KW-0812">Transmembrane</keyword>
<keyword evidence="3" id="KW-1185">Reference proteome</keyword>
<feature type="transmembrane region" description="Helical" evidence="1">
    <location>
        <begin position="113"/>
        <end position="131"/>
    </location>
</feature>
<feature type="transmembrane region" description="Helical" evidence="1">
    <location>
        <begin position="269"/>
        <end position="289"/>
    </location>
</feature>
<feature type="transmembrane region" description="Helical" evidence="1">
    <location>
        <begin position="62"/>
        <end position="82"/>
    </location>
</feature>
<dbReference type="InterPro" id="IPR004711">
    <property type="entry name" value="Benzoate_Transporter"/>
</dbReference>
<dbReference type="AlphaFoldDB" id="A0A173LI83"/>
<dbReference type="KEGG" id="dtm:BJL86_1200"/>
<feature type="transmembrane region" description="Helical" evidence="1">
    <location>
        <begin position="30"/>
        <end position="50"/>
    </location>
</feature>
<feature type="transmembrane region" description="Helical" evidence="1">
    <location>
        <begin position="381"/>
        <end position="402"/>
    </location>
</feature>
<dbReference type="RefSeq" id="WP_067471455.1">
    <property type="nucleotide sequence ID" value="NZ_CP015961.1"/>
</dbReference>
<feature type="transmembrane region" description="Helical" evidence="1">
    <location>
        <begin position="163"/>
        <end position="183"/>
    </location>
</feature>
<feature type="transmembrane region" description="Helical" evidence="1">
    <location>
        <begin position="341"/>
        <end position="361"/>
    </location>
</feature>
<keyword evidence="1" id="KW-1133">Transmembrane helix</keyword>
<dbReference type="Proteomes" id="UP000186104">
    <property type="component" value="Chromosome"/>
</dbReference>